<dbReference type="InterPro" id="IPR007159">
    <property type="entry name" value="SpoVT-AbrB_dom"/>
</dbReference>
<dbReference type="PROSITE" id="PS51740">
    <property type="entry name" value="SPOVT_ABRB"/>
    <property type="match status" value="1"/>
</dbReference>
<dbReference type="InterPro" id="IPR037914">
    <property type="entry name" value="SpoVT-AbrB_sf"/>
</dbReference>
<keyword evidence="1" id="KW-0238">DNA-binding</keyword>
<dbReference type="GO" id="GO:0003677">
    <property type="term" value="F:DNA binding"/>
    <property type="evidence" value="ECO:0007669"/>
    <property type="project" value="UniProtKB-UniRule"/>
</dbReference>
<dbReference type="SMART" id="SM00966">
    <property type="entry name" value="SpoVT_AbrB"/>
    <property type="match status" value="1"/>
</dbReference>
<organism evidence="3 4">
    <name type="scientific">Lentibacillus persicus</name>
    <dbReference type="NCBI Taxonomy" id="640948"/>
    <lineage>
        <taxon>Bacteria</taxon>
        <taxon>Bacillati</taxon>
        <taxon>Bacillota</taxon>
        <taxon>Bacilli</taxon>
        <taxon>Bacillales</taxon>
        <taxon>Bacillaceae</taxon>
        <taxon>Lentibacillus</taxon>
    </lineage>
</organism>
<feature type="domain" description="SpoVT-AbrB" evidence="2">
    <location>
        <begin position="1"/>
        <end position="41"/>
    </location>
</feature>
<evidence type="ECO:0000259" key="2">
    <source>
        <dbReference type="PROSITE" id="PS51740"/>
    </source>
</evidence>
<sequence length="82" mass="9332">MSSKGQVTVPKSIREKLKLDEGDRVAFIEDNGKIVITKASILAFRELQKEIGQEAEKAGITEDDLQIELEKVREDMWDERGK</sequence>
<proteinExistence type="predicted"/>
<dbReference type="Pfam" id="PF04014">
    <property type="entry name" value="MazE_antitoxin"/>
    <property type="match status" value="1"/>
</dbReference>
<dbReference type="AlphaFoldDB" id="A0A1I1X5M8"/>
<dbReference type="EMBL" id="FOMR01000007">
    <property type="protein sequence ID" value="SFE02667.1"/>
    <property type="molecule type" value="Genomic_DNA"/>
</dbReference>
<gene>
    <name evidence="3" type="ORF">SAMN05216238_107114</name>
</gene>
<accession>A0A1I1X5M8</accession>
<dbReference type="Proteomes" id="UP000199474">
    <property type="component" value="Unassembled WGS sequence"/>
</dbReference>
<reference evidence="4" key="1">
    <citation type="submission" date="2016-10" db="EMBL/GenBank/DDBJ databases">
        <authorList>
            <person name="Varghese N."/>
            <person name="Submissions S."/>
        </authorList>
    </citation>
    <scope>NUCLEOTIDE SEQUENCE [LARGE SCALE GENOMIC DNA]</scope>
    <source>
        <strain evidence="4">DSM 22530</strain>
    </source>
</reference>
<evidence type="ECO:0000313" key="4">
    <source>
        <dbReference type="Proteomes" id="UP000199474"/>
    </source>
</evidence>
<dbReference type="NCBIfam" id="TIGR01439">
    <property type="entry name" value="lp_hng_hel_AbrB"/>
    <property type="match status" value="1"/>
</dbReference>
<dbReference type="SUPFAM" id="SSF89447">
    <property type="entry name" value="AbrB/MazE/MraZ-like"/>
    <property type="match status" value="1"/>
</dbReference>
<evidence type="ECO:0000313" key="3">
    <source>
        <dbReference type="EMBL" id="SFE02667.1"/>
    </source>
</evidence>
<dbReference type="Gene3D" id="2.10.260.10">
    <property type="match status" value="1"/>
</dbReference>
<keyword evidence="4" id="KW-1185">Reference proteome</keyword>
<name>A0A1I1X5M8_9BACI</name>
<evidence type="ECO:0000256" key="1">
    <source>
        <dbReference type="PROSITE-ProRule" id="PRU01076"/>
    </source>
</evidence>
<protein>
    <submittedName>
        <fullName evidence="3">Looped-hinge helix DNA binding domain-containing protein, AbrB family</fullName>
    </submittedName>
</protein>
<dbReference type="STRING" id="640948.SAMN05216238_107114"/>